<evidence type="ECO:0000256" key="1">
    <source>
        <dbReference type="ARBA" id="ARBA00022448"/>
    </source>
</evidence>
<keyword evidence="11 16" id="KW-0915">Sodium</keyword>
<evidence type="ECO:0000256" key="13">
    <source>
        <dbReference type="ARBA" id="ARBA00023075"/>
    </source>
</evidence>
<keyword evidence="8 16" id="KW-1278">Translocase</keyword>
<organism evidence="19 20">
    <name type="scientific">Larkinella punicea</name>
    <dbReference type="NCBI Taxonomy" id="2315727"/>
    <lineage>
        <taxon>Bacteria</taxon>
        <taxon>Pseudomonadati</taxon>
        <taxon>Bacteroidota</taxon>
        <taxon>Cytophagia</taxon>
        <taxon>Cytophagales</taxon>
        <taxon>Spirosomataceae</taxon>
        <taxon>Larkinella</taxon>
    </lineage>
</organism>
<comment type="caution">
    <text evidence="16">Lacks conserved residue(s) required for the propagation of feature annotation.</text>
</comment>
<keyword evidence="20" id="KW-1185">Reference proteome</keyword>
<name>A0A368JW14_9BACT</name>
<keyword evidence="6 16" id="KW-0288">FMN</keyword>
<keyword evidence="14 16" id="KW-0472">Membrane</keyword>
<evidence type="ECO:0000256" key="16">
    <source>
        <dbReference type="HAMAP-Rule" id="MF_00427"/>
    </source>
</evidence>
<sequence>MHSNRYTLIYAAVLSILTAVILAAASEGLKPAQEANIALDTKSNILRAVRFSSDDRQAIEKEYGEHIREVVLNAAGEEQPGIRTTEVALKDEISKKPADRRLPLYIYTGKNGQRNYIIPVRGVGLWGPIWGYISLESDYNTVYGAFFDHKSETPGLGAEIAEAPFQQQFQGKKIRDDNDRFVSVNVVKKTDKISVGNEHRVDAISGGTITSRGTDAMLKNCLAPYLTYFEKQKSNVL</sequence>
<dbReference type="GO" id="GO:0005886">
    <property type="term" value="C:plasma membrane"/>
    <property type="evidence" value="ECO:0007669"/>
    <property type="project" value="UniProtKB-SubCell"/>
</dbReference>
<evidence type="ECO:0000313" key="19">
    <source>
        <dbReference type="EMBL" id="RCR70783.1"/>
    </source>
</evidence>
<dbReference type="HAMAP" id="MF_00427">
    <property type="entry name" value="NqrC"/>
    <property type="match status" value="1"/>
</dbReference>
<evidence type="ECO:0000256" key="12">
    <source>
        <dbReference type="ARBA" id="ARBA00023065"/>
    </source>
</evidence>
<keyword evidence="3" id="KW-0997">Cell inner membrane</keyword>
<comment type="caution">
    <text evidence="19">The sequence shown here is derived from an EMBL/GenBank/DDBJ whole genome shotgun (WGS) entry which is preliminary data.</text>
</comment>
<dbReference type="InterPro" id="IPR010204">
    <property type="entry name" value="NqrC"/>
</dbReference>
<evidence type="ECO:0000256" key="14">
    <source>
        <dbReference type="ARBA" id="ARBA00023136"/>
    </source>
</evidence>
<keyword evidence="1 16" id="KW-0813">Transport</keyword>
<dbReference type="OrthoDB" id="9813828at2"/>
<keyword evidence="9 16" id="KW-1133">Transmembrane helix</keyword>
<dbReference type="AlphaFoldDB" id="A0A368JW14"/>
<dbReference type="InterPro" id="IPR007329">
    <property type="entry name" value="FMN-bd"/>
</dbReference>
<dbReference type="GO" id="GO:0006814">
    <property type="term" value="P:sodium ion transport"/>
    <property type="evidence" value="ECO:0007669"/>
    <property type="project" value="UniProtKB-UniRule"/>
</dbReference>
<accession>A0A368JW14</accession>
<dbReference type="SMART" id="SM00900">
    <property type="entry name" value="FMN_bind"/>
    <property type="match status" value="1"/>
</dbReference>
<comment type="similarity">
    <text evidence="16 17">Belongs to the NqrC family.</text>
</comment>
<feature type="domain" description="FMN-binding" evidence="18">
    <location>
        <begin position="124"/>
        <end position="225"/>
    </location>
</feature>
<dbReference type="NCBIfam" id="TIGR01938">
    <property type="entry name" value="nqrC"/>
    <property type="match status" value="1"/>
</dbReference>
<dbReference type="PANTHER" id="PTHR37838">
    <property type="entry name" value="NA(+)-TRANSLOCATING NADH-QUINONE REDUCTASE SUBUNIT C"/>
    <property type="match status" value="1"/>
</dbReference>
<evidence type="ECO:0000256" key="2">
    <source>
        <dbReference type="ARBA" id="ARBA00022475"/>
    </source>
</evidence>
<protein>
    <recommendedName>
        <fullName evidence="16 17">Na(+)-translocating NADH-quinone reductase subunit C</fullName>
        <shortName evidence="16 17">Na(+)-NQR subunit C</shortName>
        <shortName evidence="16 17">Na(+)-translocating NQR subunit C</shortName>
        <ecNumber evidence="16 17">7.2.1.1</ecNumber>
    </recommendedName>
    <alternativeName>
        <fullName evidence="16 17">NQR complex subunit C</fullName>
    </alternativeName>
    <alternativeName>
        <fullName evidence="16 17">NQR-1 subunit C</fullName>
    </alternativeName>
</protein>
<keyword evidence="4 16" id="KW-0597">Phosphoprotein</keyword>
<evidence type="ECO:0000256" key="10">
    <source>
        <dbReference type="ARBA" id="ARBA00023027"/>
    </source>
</evidence>
<keyword evidence="5 16" id="KW-0285">Flavoprotein</keyword>
<evidence type="ECO:0000256" key="3">
    <source>
        <dbReference type="ARBA" id="ARBA00022519"/>
    </source>
</evidence>
<evidence type="ECO:0000256" key="15">
    <source>
        <dbReference type="ARBA" id="ARBA00023201"/>
    </source>
</evidence>
<evidence type="ECO:0000256" key="8">
    <source>
        <dbReference type="ARBA" id="ARBA00022967"/>
    </source>
</evidence>
<feature type="modified residue" description="FMN phosphoryl threonine" evidence="16">
    <location>
        <position position="208"/>
    </location>
</feature>
<evidence type="ECO:0000256" key="6">
    <source>
        <dbReference type="ARBA" id="ARBA00022643"/>
    </source>
</evidence>
<dbReference type="EC" id="7.2.1.1" evidence="16 17"/>
<evidence type="ECO:0000256" key="9">
    <source>
        <dbReference type="ARBA" id="ARBA00022989"/>
    </source>
</evidence>
<evidence type="ECO:0000259" key="18">
    <source>
        <dbReference type="SMART" id="SM00900"/>
    </source>
</evidence>
<dbReference type="PIRSF" id="PIRSF009437">
    <property type="entry name" value="NQR-1_subunit_C"/>
    <property type="match status" value="1"/>
</dbReference>
<dbReference type="GO" id="GO:0016655">
    <property type="term" value="F:oxidoreductase activity, acting on NAD(P)H, quinone or similar compound as acceptor"/>
    <property type="evidence" value="ECO:0007669"/>
    <property type="project" value="UniProtKB-UniRule"/>
</dbReference>
<evidence type="ECO:0000256" key="7">
    <source>
        <dbReference type="ARBA" id="ARBA00022692"/>
    </source>
</evidence>
<comment type="subcellular location">
    <subcellularLocation>
        <location evidence="16">Cell membrane</location>
        <topology evidence="16">Single-pass membrane protein</topology>
    </subcellularLocation>
</comment>
<keyword evidence="19" id="KW-0560">Oxidoreductase</keyword>
<dbReference type="GO" id="GO:0010181">
    <property type="term" value="F:FMN binding"/>
    <property type="evidence" value="ECO:0007669"/>
    <property type="project" value="UniProtKB-UniRule"/>
</dbReference>
<evidence type="ECO:0000256" key="4">
    <source>
        <dbReference type="ARBA" id="ARBA00022553"/>
    </source>
</evidence>
<evidence type="ECO:0000256" key="5">
    <source>
        <dbReference type="ARBA" id="ARBA00022630"/>
    </source>
</evidence>
<dbReference type="Pfam" id="PF04205">
    <property type="entry name" value="FMN_bind"/>
    <property type="match status" value="1"/>
</dbReference>
<keyword evidence="7 16" id="KW-0812">Transmembrane</keyword>
<comment type="catalytic activity">
    <reaction evidence="16 17">
        <text>a ubiquinone + n Na(+)(in) + NADH + H(+) = a ubiquinol + n Na(+)(out) + NAD(+)</text>
        <dbReference type="Rhea" id="RHEA:47748"/>
        <dbReference type="Rhea" id="RHEA-COMP:9565"/>
        <dbReference type="Rhea" id="RHEA-COMP:9566"/>
        <dbReference type="ChEBI" id="CHEBI:15378"/>
        <dbReference type="ChEBI" id="CHEBI:16389"/>
        <dbReference type="ChEBI" id="CHEBI:17976"/>
        <dbReference type="ChEBI" id="CHEBI:29101"/>
        <dbReference type="ChEBI" id="CHEBI:57540"/>
        <dbReference type="ChEBI" id="CHEBI:57945"/>
        <dbReference type="EC" id="7.2.1.1"/>
    </reaction>
</comment>
<comment type="subunit">
    <text evidence="16 17">Composed of six subunits; NqrA, NqrB, NqrC, NqrD, NqrE and NqrF.</text>
</comment>
<gene>
    <name evidence="16 19" type="primary">nqrC</name>
    <name evidence="19" type="ORF">DUE52_04085</name>
</gene>
<keyword evidence="15 16" id="KW-0739">Sodium transport</keyword>
<evidence type="ECO:0000313" key="20">
    <source>
        <dbReference type="Proteomes" id="UP000253383"/>
    </source>
</evidence>
<comment type="cofactor">
    <cofactor evidence="16 17">
        <name>FMN</name>
        <dbReference type="ChEBI" id="CHEBI:58210"/>
    </cofactor>
</comment>
<evidence type="ECO:0000256" key="17">
    <source>
        <dbReference type="PIRNR" id="PIRNR009437"/>
    </source>
</evidence>
<evidence type="ECO:0000256" key="11">
    <source>
        <dbReference type="ARBA" id="ARBA00023053"/>
    </source>
</evidence>
<dbReference type="EMBL" id="QOWE01000003">
    <property type="protein sequence ID" value="RCR70783.1"/>
    <property type="molecule type" value="Genomic_DNA"/>
</dbReference>
<keyword evidence="10 16" id="KW-0520">NAD</keyword>
<dbReference type="PANTHER" id="PTHR37838:SF1">
    <property type="entry name" value="NA(+)-TRANSLOCATING NADH-QUINONE REDUCTASE SUBUNIT C"/>
    <property type="match status" value="1"/>
</dbReference>
<dbReference type="RefSeq" id="WP_114404700.1">
    <property type="nucleotide sequence ID" value="NZ_QOWE01000003.1"/>
</dbReference>
<reference evidence="19 20" key="1">
    <citation type="submission" date="2018-07" db="EMBL/GenBank/DDBJ databases">
        <title>Genome analysis of Larkinella rosea.</title>
        <authorList>
            <person name="Zhou Z."/>
            <person name="Wang G."/>
        </authorList>
    </citation>
    <scope>NUCLEOTIDE SEQUENCE [LARGE SCALE GENOMIC DNA]</scope>
    <source>
        <strain evidence="20">zzj9</strain>
    </source>
</reference>
<proteinExistence type="inferred from homology"/>
<dbReference type="Proteomes" id="UP000253383">
    <property type="component" value="Unassembled WGS sequence"/>
</dbReference>
<keyword evidence="13 16" id="KW-0830">Ubiquinone</keyword>
<keyword evidence="2 16" id="KW-1003">Cell membrane</keyword>
<comment type="function">
    <text evidence="16">NQR complex catalyzes the reduction of ubiquinone-1 to ubiquinol by two successive reactions, coupled with the transport of Na(+) ions from the cytoplasm to the periplasm. NqrA to NqrE are probably involved in the second step, the conversion of ubisemiquinone to ubiquinol.</text>
</comment>
<keyword evidence="12 16" id="KW-0406">Ion transport</keyword>